<gene>
    <name evidence="1" type="ORF">HaLaN_22841</name>
</gene>
<comment type="caution">
    <text evidence="1">The sequence shown here is derived from an EMBL/GenBank/DDBJ whole genome shotgun (WGS) entry which is preliminary data.</text>
</comment>
<protein>
    <submittedName>
        <fullName evidence="1">Uncharacterized protein</fullName>
    </submittedName>
</protein>
<evidence type="ECO:0000313" key="2">
    <source>
        <dbReference type="Proteomes" id="UP000485058"/>
    </source>
</evidence>
<feature type="non-terminal residue" evidence="1">
    <location>
        <position position="1"/>
    </location>
</feature>
<sequence>AWCDQAGDESRQHLQGKACGVRTSPFSTPSDISPAALQWVPPTSIYLHLPHHTRRHASAAVLPASALFSYPTSLHPARPARYPPSYLLGVPASALPTHSTTRADAELVVLRLFLADAVNPPVIMDSQPAVDKRDGIVTLSVLDLVG</sequence>
<dbReference type="Proteomes" id="UP000485058">
    <property type="component" value="Unassembled WGS sequence"/>
</dbReference>
<reference evidence="1 2" key="1">
    <citation type="submission" date="2020-02" db="EMBL/GenBank/DDBJ databases">
        <title>Draft genome sequence of Haematococcus lacustris strain NIES-144.</title>
        <authorList>
            <person name="Morimoto D."/>
            <person name="Nakagawa S."/>
            <person name="Yoshida T."/>
            <person name="Sawayama S."/>
        </authorList>
    </citation>
    <scope>NUCLEOTIDE SEQUENCE [LARGE SCALE GENOMIC DNA]</scope>
    <source>
        <strain evidence="1 2">NIES-144</strain>
    </source>
</reference>
<keyword evidence="2" id="KW-1185">Reference proteome</keyword>
<proteinExistence type="predicted"/>
<dbReference type="AlphaFoldDB" id="A0A699ZYX8"/>
<dbReference type="EMBL" id="BLLF01002679">
    <property type="protein sequence ID" value="GFH24959.1"/>
    <property type="molecule type" value="Genomic_DNA"/>
</dbReference>
<evidence type="ECO:0000313" key="1">
    <source>
        <dbReference type="EMBL" id="GFH24959.1"/>
    </source>
</evidence>
<accession>A0A699ZYX8</accession>
<organism evidence="1 2">
    <name type="scientific">Haematococcus lacustris</name>
    <name type="common">Green alga</name>
    <name type="synonym">Haematococcus pluvialis</name>
    <dbReference type="NCBI Taxonomy" id="44745"/>
    <lineage>
        <taxon>Eukaryota</taxon>
        <taxon>Viridiplantae</taxon>
        <taxon>Chlorophyta</taxon>
        <taxon>core chlorophytes</taxon>
        <taxon>Chlorophyceae</taxon>
        <taxon>CS clade</taxon>
        <taxon>Chlamydomonadales</taxon>
        <taxon>Haematococcaceae</taxon>
        <taxon>Haematococcus</taxon>
    </lineage>
</organism>
<name>A0A699ZYX8_HAELA</name>